<feature type="domain" description="Plastocyanin-like" evidence="14">
    <location>
        <begin position="417"/>
        <end position="548"/>
    </location>
</feature>
<dbReference type="AlphaFoldDB" id="A0A194US64"/>
<dbReference type="InterPro" id="IPR011706">
    <property type="entry name" value="Cu-oxidase_C"/>
</dbReference>
<feature type="chain" id="PRO_5008265807" description="laccase" evidence="12">
    <location>
        <begin position="21"/>
        <end position="588"/>
    </location>
</feature>
<dbReference type="PANTHER" id="PTHR11709">
    <property type="entry name" value="MULTI-COPPER OXIDASE"/>
    <property type="match status" value="1"/>
</dbReference>
<dbReference type="InterPro" id="IPR008972">
    <property type="entry name" value="Cupredoxin"/>
</dbReference>
<dbReference type="Pfam" id="PF00394">
    <property type="entry name" value="Cu-oxidase"/>
    <property type="match status" value="1"/>
</dbReference>
<evidence type="ECO:0000256" key="2">
    <source>
        <dbReference type="ARBA" id="ARBA00001935"/>
    </source>
</evidence>
<comment type="catalytic activity">
    <reaction evidence="1">
        <text>4 hydroquinone + O2 = 4 benzosemiquinone + 2 H2O</text>
        <dbReference type="Rhea" id="RHEA:11276"/>
        <dbReference type="ChEBI" id="CHEBI:15377"/>
        <dbReference type="ChEBI" id="CHEBI:15379"/>
        <dbReference type="ChEBI" id="CHEBI:17594"/>
        <dbReference type="ChEBI" id="CHEBI:17977"/>
        <dbReference type="EC" id="1.10.3.2"/>
    </reaction>
</comment>
<keyword evidence="10" id="KW-0325">Glycoprotein</keyword>
<dbReference type="SUPFAM" id="SSF49503">
    <property type="entry name" value="Cupredoxins"/>
    <property type="match status" value="3"/>
</dbReference>
<evidence type="ECO:0000256" key="10">
    <source>
        <dbReference type="ARBA" id="ARBA00023180"/>
    </source>
</evidence>
<dbReference type="InterPro" id="IPR033138">
    <property type="entry name" value="Cu_oxidase_CS"/>
</dbReference>
<proteinExistence type="inferred from homology"/>
<gene>
    <name evidence="16" type="ORF">VP1G_01996</name>
</gene>
<evidence type="ECO:0000259" key="15">
    <source>
        <dbReference type="Pfam" id="PF07732"/>
    </source>
</evidence>
<evidence type="ECO:0000313" key="16">
    <source>
        <dbReference type="EMBL" id="KUI54552.1"/>
    </source>
</evidence>
<dbReference type="Proteomes" id="UP000078576">
    <property type="component" value="Unassembled WGS sequence"/>
</dbReference>
<evidence type="ECO:0000256" key="11">
    <source>
        <dbReference type="ARBA" id="ARBA00023185"/>
    </source>
</evidence>
<dbReference type="FunFam" id="2.60.40.420:FF:000046">
    <property type="entry name" value="Multicopper oxidase"/>
    <property type="match status" value="1"/>
</dbReference>
<dbReference type="Gene3D" id="2.60.40.420">
    <property type="entry name" value="Cupredoxins - blue copper proteins"/>
    <property type="match status" value="3"/>
</dbReference>
<dbReference type="EC" id="1.10.3.2" evidence="4"/>
<dbReference type="InterPro" id="IPR002355">
    <property type="entry name" value="Cu_oxidase_Cu_BS"/>
</dbReference>
<keyword evidence="9" id="KW-1015">Disulfide bond</keyword>
<organism evidence="16 17">
    <name type="scientific">Cytospora mali</name>
    <name type="common">Apple Valsa canker fungus</name>
    <name type="synonym">Valsa mali</name>
    <dbReference type="NCBI Taxonomy" id="578113"/>
    <lineage>
        <taxon>Eukaryota</taxon>
        <taxon>Fungi</taxon>
        <taxon>Dikarya</taxon>
        <taxon>Ascomycota</taxon>
        <taxon>Pezizomycotina</taxon>
        <taxon>Sordariomycetes</taxon>
        <taxon>Sordariomycetidae</taxon>
        <taxon>Diaporthales</taxon>
        <taxon>Cytosporaceae</taxon>
        <taxon>Cytospora</taxon>
    </lineage>
</organism>
<dbReference type="FunFam" id="2.60.40.420:FF:000021">
    <property type="entry name" value="Extracellular dihydrogeodin oxidase/laccase"/>
    <property type="match status" value="1"/>
</dbReference>
<evidence type="ECO:0000259" key="14">
    <source>
        <dbReference type="Pfam" id="PF07731"/>
    </source>
</evidence>
<evidence type="ECO:0000256" key="4">
    <source>
        <dbReference type="ARBA" id="ARBA00012297"/>
    </source>
</evidence>
<dbReference type="STRING" id="694573.A0A194US64"/>
<comment type="cofactor">
    <cofactor evidence="2">
        <name>Cu cation</name>
        <dbReference type="ChEBI" id="CHEBI:23378"/>
    </cofactor>
</comment>
<dbReference type="GO" id="GO:0052716">
    <property type="term" value="F:hydroquinone:oxygen oxidoreductase activity"/>
    <property type="evidence" value="ECO:0007669"/>
    <property type="project" value="UniProtKB-EC"/>
</dbReference>
<feature type="signal peptide" evidence="12">
    <location>
        <begin position="1"/>
        <end position="20"/>
    </location>
</feature>
<dbReference type="FunFam" id="2.60.40.420:FF:000045">
    <property type="entry name" value="Laccase 2"/>
    <property type="match status" value="1"/>
</dbReference>
<dbReference type="CDD" id="cd13854">
    <property type="entry name" value="CuRO_1_MaLCC_like"/>
    <property type="match status" value="1"/>
</dbReference>
<evidence type="ECO:0000256" key="1">
    <source>
        <dbReference type="ARBA" id="ARBA00000349"/>
    </source>
</evidence>
<dbReference type="CDD" id="cd13901">
    <property type="entry name" value="CuRO_3_MaLCC_like"/>
    <property type="match status" value="1"/>
</dbReference>
<comment type="similarity">
    <text evidence="3">Belongs to the multicopper oxidase family.</text>
</comment>
<protein>
    <recommendedName>
        <fullName evidence="4">laccase</fullName>
        <ecNumber evidence="4">1.10.3.2</ecNumber>
    </recommendedName>
</protein>
<dbReference type="Pfam" id="PF07731">
    <property type="entry name" value="Cu-oxidase_2"/>
    <property type="match status" value="1"/>
</dbReference>
<dbReference type="EMBL" id="KN714674">
    <property type="protein sequence ID" value="KUI54552.1"/>
    <property type="molecule type" value="Genomic_DNA"/>
</dbReference>
<evidence type="ECO:0000313" key="17">
    <source>
        <dbReference type="Proteomes" id="UP000078576"/>
    </source>
</evidence>
<evidence type="ECO:0000256" key="6">
    <source>
        <dbReference type="ARBA" id="ARBA00022729"/>
    </source>
</evidence>
<sequence>MLSLSSLLLSGLLYSQLTWAVPSSANRLEPIFARQQESCNTATDRSCWTDGFDINTDYEISTPLTGVVRNYTLTLTEVDNWTGPDGYVKEKVMLINDDIIGPTIYAQWGDTISVQVINNLKTNGTSVHWHGIRQLDTNLQDGVNGITECPLPPNSERVYTYIAHQYGTSWYHSHFSAQYGNGVSGPIHIDGPASLPYDIDLGPFVLSDYYHKTADELVIYTKTNGAPPSDNVLFNGTTVDPTTGVGDYAKITLTPGKRHRLRLINTSVENHFQLSIVNHNMTIIASDFVPVDAYTTDSLFIGVGQRFDVTIDADQDVDNYWFNVTYGGGGLCGSSNNPYPAAIVQYDGAADGNPTDQGTTPKDHYCVDTMDIVPVVSRTVPTSFTASTDNTMDVHLDLTAPTFVWYINNSSEKVDWNKPLSQYVANNETDYPSDLNIWKVDGESQWVYWLIENDPDSIFSLPHPIHLHGHDFVVLGRSPDANPITQTSYSFDPSLVKGDNPVRRDVTMLPAAGWLLLAFKTDNPGAWLMHCHIAWHVAGGLSVTFLERLSDYRAGMNATDIDVLNSQCTAWDNYFPADDPYPQDDSGI</sequence>
<dbReference type="Pfam" id="PF07732">
    <property type="entry name" value="Cu-oxidase_3"/>
    <property type="match status" value="1"/>
</dbReference>
<dbReference type="InterPro" id="IPR001117">
    <property type="entry name" value="Cu-oxidase_2nd"/>
</dbReference>
<dbReference type="OrthoDB" id="2121828at2759"/>
<dbReference type="GO" id="GO:0046274">
    <property type="term" value="P:lignin catabolic process"/>
    <property type="evidence" value="ECO:0007669"/>
    <property type="project" value="UniProtKB-KW"/>
</dbReference>
<feature type="domain" description="Plastocyanin-like" evidence="13">
    <location>
        <begin position="203"/>
        <end position="349"/>
    </location>
</feature>
<evidence type="ECO:0000256" key="7">
    <source>
        <dbReference type="ARBA" id="ARBA00023002"/>
    </source>
</evidence>
<dbReference type="PROSITE" id="PS00080">
    <property type="entry name" value="MULTICOPPER_OXIDASE2"/>
    <property type="match status" value="1"/>
</dbReference>
<keyword evidence="8" id="KW-0186">Copper</keyword>
<keyword evidence="6 12" id="KW-0732">Signal</keyword>
<evidence type="ECO:0000256" key="12">
    <source>
        <dbReference type="SAM" id="SignalP"/>
    </source>
</evidence>
<evidence type="ECO:0000256" key="3">
    <source>
        <dbReference type="ARBA" id="ARBA00010609"/>
    </source>
</evidence>
<keyword evidence="17" id="KW-1185">Reference proteome</keyword>
<evidence type="ECO:0000259" key="13">
    <source>
        <dbReference type="Pfam" id="PF00394"/>
    </source>
</evidence>
<dbReference type="CDD" id="cd13880">
    <property type="entry name" value="CuRO_2_MaLCC_like"/>
    <property type="match status" value="1"/>
</dbReference>
<evidence type="ECO:0000256" key="5">
    <source>
        <dbReference type="ARBA" id="ARBA00022723"/>
    </source>
</evidence>
<dbReference type="GO" id="GO:0005507">
    <property type="term" value="F:copper ion binding"/>
    <property type="evidence" value="ECO:0007669"/>
    <property type="project" value="InterPro"/>
</dbReference>
<keyword evidence="11" id="KW-0439">Lignin degradation</keyword>
<feature type="domain" description="Plastocyanin-like" evidence="15">
    <location>
        <begin position="83"/>
        <end position="192"/>
    </location>
</feature>
<reference evidence="17" key="1">
    <citation type="submission" date="2014-12" db="EMBL/GenBank/DDBJ databases">
        <title>Genome Sequence of Valsa Canker Pathogens Uncovers a Specific Adaption of Colonization on Woody Bark.</title>
        <authorList>
            <person name="Yin Z."/>
            <person name="Liu H."/>
            <person name="Gao X."/>
            <person name="Li Z."/>
            <person name="Song N."/>
            <person name="Ke X."/>
            <person name="Dai Q."/>
            <person name="Wu Y."/>
            <person name="Sun Y."/>
            <person name="Xu J.-R."/>
            <person name="Kang Z.K."/>
            <person name="Wang L."/>
            <person name="Huang L."/>
        </authorList>
    </citation>
    <scope>NUCLEOTIDE SEQUENCE [LARGE SCALE GENOMIC DNA]</scope>
    <source>
        <strain evidence="17">SXYL134</strain>
    </source>
</reference>
<evidence type="ECO:0000256" key="8">
    <source>
        <dbReference type="ARBA" id="ARBA00023008"/>
    </source>
</evidence>
<dbReference type="PROSITE" id="PS00079">
    <property type="entry name" value="MULTICOPPER_OXIDASE1"/>
    <property type="match status" value="1"/>
</dbReference>
<dbReference type="InterPro" id="IPR011707">
    <property type="entry name" value="Cu-oxidase-like_N"/>
</dbReference>
<accession>A0A194US64</accession>
<keyword evidence="5" id="KW-0479">Metal-binding</keyword>
<keyword evidence="7" id="KW-0560">Oxidoreductase</keyword>
<dbReference type="InterPro" id="IPR045087">
    <property type="entry name" value="Cu-oxidase_fam"/>
</dbReference>
<evidence type="ECO:0000256" key="9">
    <source>
        <dbReference type="ARBA" id="ARBA00023157"/>
    </source>
</evidence>
<dbReference type="PANTHER" id="PTHR11709:SF87">
    <property type="entry name" value="LACCASE"/>
    <property type="match status" value="1"/>
</dbReference>
<name>A0A194US64_CYTMA</name>